<evidence type="ECO:0000256" key="1">
    <source>
        <dbReference type="ARBA" id="ARBA00022729"/>
    </source>
</evidence>
<keyword evidence="1 2" id="KW-0732">Signal</keyword>
<dbReference type="InterPro" id="IPR006179">
    <property type="entry name" value="5_nucleotidase/apyrase"/>
</dbReference>
<gene>
    <name evidence="5" type="ORF">SYV04_28755</name>
</gene>
<evidence type="ECO:0000259" key="4">
    <source>
        <dbReference type="Pfam" id="PF02872"/>
    </source>
</evidence>
<dbReference type="PRINTS" id="PR01607">
    <property type="entry name" value="APYRASEFAMLY"/>
</dbReference>
<comment type="caution">
    <text evidence="5">The sequence shown here is derived from an EMBL/GenBank/DDBJ whole genome shotgun (WGS) entry which is preliminary data.</text>
</comment>
<feature type="signal peptide" evidence="2">
    <location>
        <begin position="1"/>
        <end position="24"/>
    </location>
</feature>
<dbReference type="Pfam" id="PF00149">
    <property type="entry name" value="Metallophos"/>
    <property type="match status" value="1"/>
</dbReference>
<feature type="domain" description="Calcineurin-like phosphoesterase" evidence="3">
    <location>
        <begin position="37"/>
        <end position="245"/>
    </location>
</feature>
<dbReference type="RefSeq" id="WP_321549339.1">
    <property type="nucleotide sequence ID" value="NZ_JAXIVS010000011.1"/>
</dbReference>
<keyword evidence="2 5" id="KW-0378">Hydrolase</keyword>
<dbReference type="InterPro" id="IPR008334">
    <property type="entry name" value="5'-Nucleotdase_C"/>
</dbReference>
<evidence type="ECO:0000313" key="6">
    <source>
        <dbReference type="Proteomes" id="UP001291309"/>
    </source>
</evidence>
<dbReference type="PROSITE" id="PS51257">
    <property type="entry name" value="PROKAR_LIPOPROTEIN"/>
    <property type="match status" value="1"/>
</dbReference>
<dbReference type="PANTHER" id="PTHR11575:SF24">
    <property type="entry name" value="5'-NUCLEOTIDASE"/>
    <property type="match status" value="1"/>
</dbReference>
<sequence>MRRPRSRCPSWIPALLLVAGCAQNAQTVAPSDTVRITVLHLNDVYQFSPMDGGRLGGLARVSTLRKQVHAESPHTLTLFAGDTLAPSVESITEVDGKPLRGRQMIDAWNALGVDYAVPGNHDFDFGDAVLRESIHASRFPWLAANIFDNHTGRPFEGLQPYVLREIGGVKVGLFGLLLPETEVTSSVSQDTNIRDICSTARPVVSRLRAQGATVIIALTHLEVGQDRELAKCAPVDLIIGGHEHERIEDRSTGVPIFKVAADAVELGQVTLDVDLRSGAVKKLDWKVLPVTSAVPEDPAFAEAMRRYDALVAELAQPVGRTAVPLEARKKVVRSQETNLGSLIADVLREAASTDVALVNGGAIRGDTVFLAGQLTRREMLSIFPYADKLVRLEVTGETLLAALENGVSKSAEDSEPGRFLQVSGLRFAFDASRPRGQRVLCVLVGDKPLSPTARYSVATLSFLASGKDGYEMFRGVPATPALAEGRTPRDVLSDALRTGKPSPMRQGDGRILRASNIKATDKQCVPAAPTM</sequence>
<keyword evidence="2" id="KW-0547">Nucleotide-binding</keyword>
<dbReference type="InterPro" id="IPR029052">
    <property type="entry name" value="Metallo-depent_PP-like"/>
</dbReference>
<evidence type="ECO:0000259" key="3">
    <source>
        <dbReference type="Pfam" id="PF00149"/>
    </source>
</evidence>
<keyword evidence="6" id="KW-1185">Reference proteome</keyword>
<dbReference type="InterPro" id="IPR036907">
    <property type="entry name" value="5'-Nucleotdase_C_sf"/>
</dbReference>
<organism evidence="5 6">
    <name type="scientific">Hyalangium rubrum</name>
    <dbReference type="NCBI Taxonomy" id="3103134"/>
    <lineage>
        <taxon>Bacteria</taxon>
        <taxon>Pseudomonadati</taxon>
        <taxon>Myxococcota</taxon>
        <taxon>Myxococcia</taxon>
        <taxon>Myxococcales</taxon>
        <taxon>Cystobacterineae</taxon>
        <taxon>Archangiaceae</taxon>
        <taxon>Hyalangium</taxon>
    </lineage>
</organism>
<dbReference type="EMBL" id="JAXIVS010000011">
    <property type="protein sequence ID" value="MDY7230420.1"/>
    <property type="molecule type" value="Genomic_DNA"/>
</dbReference>
<accession>A0ABU5HAC3</accession>
<protein>
    <submittedName>
        <fullName evidence="5">Bifunctional UDP-sugar hydrolase/5'-nucleotidase</fullName>
    </submittedName>
</protein>
<dbReference type="InterPro" id="IPR004843">
    <property type="entry name" value="Calcineurin-like_PHP"/>
</dbReference>
<reference evidence="5 6" key="1">
    <citation type="submission" date="2023-12" db="EMBL/GenBank/DDBJ databases">
        <title>the genome sequence of Hyalangium sp. s54d21.</title>
        <authorList>
            <person name="Zhang X."/>
        </authorList>
    </citation>
    <scope>NUCLEOTIDE SEQUENCE [LARGE SCALE GENOMIC DNA]</scope>
    <source>
        <strain evidence="6">s54d21</strain>
    </source>
</reference>
<proteinExistence type="inferred from homology"/>
<dbReference type="Pfam" id="PF02872">
    <property type="entry name" value="5_nucleotid_C"/>
    <property type="match status" value="1"/>
</dbReference>
<dbReference type="Proteomes" id="UP001291309">
    <property type="component" value="Unassembled WGS sequence"/>
</dbReference>
<feature type="domain" description="5'-Nucleotidase C-terminal" evidence="4">
    <location>
        <begin position="318"/>
        <end position="473"/>
    </location>
</feature>
<name>A0ABU5HAC3_9BACT</name>
<evidence type="ECO:0000256" key="2">
    <source>
        <dbReference type="RuleBase" id="RU362119"/>
    </source>
</evidence>
<comment type="similarity">
    <text evidence="2">Belongs to the 5'-nucleotidase family.</text>
</comment>
<dbReference type="SUPFAM" id="SSF55816">
    <property type="entry name" value="5'-nucleotidase (syn. UDP-sugar hydrolase), C-terminal domain"/>
    <property type="match status" value="1"/>
</dbReference>
<dbReference type="Gene3D" id="3.60.21.10">
    <property type="match status" value="1"/>
</dbReference>
<dbReference type="Gene3D" id="3.90.780.10">
    <property type="entry name" value="5'-Nucleotidase, C-terminal domain"/>
    <property type="match status" value="1"/>
</dbReference>
<evidence type="ECO:0000313" key="5">
    <source>
        <dbReference type="EMBL" id="MDY7230420.1"/>
    </source>
</evidence>
<dbReference type="GO" id="GO:0016787">
    <property type="term" value="F:hydrolase activity"/>
    <property type="evidence" value="ECO:0007669"/>
    <property type="project" value="UniProtKB-KW"/>
</dbReference>
<feature type="chain" id="PRO_5044975259" evidence="2">
    <location>
        <begin position="25"/>
        <end position="531"/>
    </location>
</feature>
<dbReference type="SUPFAM" id="SSF56300">
    <property type="entry name" value="Metallo-dependent phosphatases"/>
    <property type="match status" value="1"/>
</dbReference>
<dbReference type="PANTHER" id="PTHR11575">
    <property type="entry name" value="5'-NUCLEOTIDASE-RELATED"/>
    <property type="match status" value="1"/>
</dbReference>